<gene>
    <name evidence="6" type="ORF">CJD38_11310</name>
</gene>
<protein>
    <submittedName>
        <fullName evidence="6">MFS transporter</fullName>
    </submittedName>
</protein>
<dbReference type="EMBL" id="QANS01000004">
    <property type="protein sequence ID" value="PTU30892.1"/>
    <property type="molecule type" value="Genomic_DNA"/>
</dbReference>
<dbReference type="RefSeq" id="WP_107940477.1">
    <property type="nucleotide sequence ID" value="NZ_QANS01000004.1"/>
</dbReference>
<dbReference type="Pfam" id="PF07690">
    <property type="entry name" value="MFS_1"/>
    <property type="match status" value="2"/>
</dbReference>
<feature type="transmembrane region" description="Helical" evidence="4">
    <location>
        <begin position="307"/>
        <end position="326"/>
    </location>
</feature>
<evidence type="ECO:0000256" key="2">
    <source>
        <dbReference type="ARBA" id="ARBA00022989"/>
    </source>
</evidence>
<name>A0A2T5MEA7_9GAMM</name>
<dbReference type="Proteomes" id="UP000244248">
    <property type="component" value="Unassembled WGS sequence"/>
</dbReference>
<dbReference type="AlphaFoldDB" id="A0A2T5MEA7"/>
<accession>A0A2T5MEA7</accession>
<dbReference type="GO" id="GO:0022857">
    <property type="term" value="F:transmembrane transporter activity"/>
    <property type="evidence" value="ECO:0007669"/>
    <property type="project" value="InterPro"/>
</dbReference>
<evidence type="ECO:0000256" key="4">
    <source>
        <dbReference type="SAM" id="Phobius"/>
    </source>
</evidence>
<feature type="transmembrane region" description="Helical" evidence="4">
    <location>
        <begin position="179"/>
        <end position="200"/>
    </location>
</feature>
<evidence type="ECO:0000313" key="6">
    <source>
        <dbReference type="EMBL" id="PTU30892.1"/>
    </source>
</evidence>
<reference evidence="6 7" key="1">
    <citation type="submission" date="2018-04" db="EMBL/GenBank/DDBJ databases">
        <title>Novel species isolated from glacier.</title>
        <authorList>
            <person name="Liu Q."/>
            <person name="Xin Y.-H."/>
        </authorList>
    </citation>
    <scope>NUCLEOTIDE SEQUENCE [LARGE SCALE GENOMIC DNA]</scope>
    <source>
        <strain evidence="6 7">GT1R17</strain>
    </source>
</reference>
<feature type="transmembrane region" description="Helical" evidence="4">
    <location>
        <begin position="332"/>
        <end position="358"/>
    </location>
</feature>
<dbReference type="PANTHER" id="PTHR23528">
    <property type="match status" value="1"/>
</dbReference>
<comment type="caution">
    <text evidence="6">The sequence shown here is derived from an EMBL/GenBank/DDBJ whole genome shotgun (WGS) entry which is preliminary data.</text>
</comment>
<dbReference type="PROSITE" id="PS50850">
    <property type="entry name" value="MFS"/>
    <property type="match status" value="1"/>
</dbReference>
<keyword evidence="2 4" id="KW-1133">Transmembrane helix</keyword>
<evidence type="ECO:0000313" key="7">
    <source>
        <dbReference type="Proteomes" id="UP000244248"/>
    </source>
</evidence>
<feature type="transmembrane region" description="Helical" evidence="4">
    <location>
        <begin position="119"/>
        <end position="141"/>
    </location>
</feature>
<feature type="domain" description="Major facilitator superfamily (MFS) profile" evidence="5">
    <location>
        <begin position="17"/>
        <end position="421"/>
    </location>
</feature>
<keyword evidence="3 4" id="KW-0472">Membrane</keyword>
<dbReference type="InterPro" id="IPR036259">
    <property type="entry name" value="MFS_trans_sf"/>
</dbReference>
<dbReference type="InterPro" id="IPR020846">
    <property type="entry name" value="MFS_dom"/>
</dbReference>
<sequence>MIRTDESNQTAGVSRPVSLARLLGFLLLPTAALMAGFNGIQQVFVPGQVEAMDPSSKVASLAILTAFAAIGSMIGIPMGGALSDRTRSRFGKRTPWILGLTIISAALMIAMGASNNLVMFGIIYTLLWLAANMYQGALVAILPDRVPEDRRGVASAILGLGPPIGAMIGVNVASHVGPAWGYTFLALGLIVTCVMLVFGAPEASSLTPVKIVETPREKGAGIAGFFEAFREPDFTHAFISRFMLFMAYFTVSGYLFYTLSDYIGIKQIPDGNVPVAVSTLVTITVGVWVVIATFCGWLADKLDRRKLFVGISAVGLAATMVVPVIMPTWNGMVIYSILSGAFIGTYFAVDLAVMSLVLPHKEHEGRDLGILTVATGLPQIMSSVVAGGLITYAGGYPALYLFGAFCALVAGVVVFLIKKVR</sequence>
<dbReference type="PANTHER" id="PTHR23528:SF1">
    <property type="entry name" value="MAJOR FACILITATOR SUPERFAMILY (MFS) PROFILE DOMAIN-CONTAINING PROTEIN"/>
    <property type="match status" value="1"/>
</dbReference>
<dbReference type="SUPFAM" id="SSF103473">
    <property type="entry name" value="MFS general substrate transporter"/>
    <property type="match status" value="1"/>
</dbReference>
<feature type="transmembrane region" description="Helical" evidence="4">
    <location>
        <begin position="153"/>
        <end position="173"/>
    </location>
</feature>
<evidence type="ECO:0000256" key="1">
    <source>
        <dbReference type="ARBA" id="ARBA00022692"/>
    </source>
</evidence>
<feature type="transmembrane region" description="Helical" evidence="4">
    <location>
        <begin position="94"/>
        <end position="113"/>
    </location>
</feature>
<keyword evidence="7" id="KW-1185">Reference proteome</keyword>
<proteinExistence type="predicted"/>
<feature type="transmembrane region" description="Helical" evidence="4">
    <location>
        <begin position="61"/>
        <end position="82"/>
    </location>
</feature>
<feature type="transmembrane region" description="Helical" evidence="4">
    <location>
        <begin position="277"/>
        <end position="300"/>
    </location>
</feature>
<dbReference type="InterPro" id="IPR011701">
    <property type="entry name" value="MFS"/>
</dbReference>
<dbReference type="OrthoDB" id="7584869at2"/>
<keyword evidence="1 4" id="KW-0812">Transmembrane</keyword>
<organism evidence="6 7">
    <name type="scientific">Stenotrophobium rhamnosiphilum</name>
    <dbReference type="NCBI Taxonomy" id="2029166"/>
    <lineage>
        <taxon>Bacteria</taxon>
        <taxon>Pseudomonadati</taxon>
        <taxon>Pseudomonadota</taxon>
        <taxon>Gammaproteobacteria</taxon>
        <taxon>Nevskiales</taxon>
        <taxon>Nevskiaceae</taxon>
        <taxon>Stenotrophobium</taxon>
    </lineage>
</organism>
<feature type="transmembrane region" description="Helical" evidence="4">
    <location>
        <begin position="238"/>
        <end position="257"/>
    </location>
</feature>
<feature type="transmembrane region" description="Helical" evidence="4">
    <location>
        <begin position="398"/>
        <end position="417"/>
    </location>
</feature>
<evidence type="ECO:0000259" key="5">
    <source>
        <dbReference type="PROSITE" id="PS50850"/>
    </source>
</evidence>
<evidence type="ECO:0000256" key="3">
    <source>
        <dbReference type="ARBA" id="ARBA00023136"/>
    </source>
</evidence>
<feature type="transmembrane region" description="Helical" evidence="4">
    <location>
        <begin position="370"/>
        <end position="392"/>
    </location>
</feature>
<dbReference type="Gene3D" id="1.20.1250.20">
    <property type="entry name" value="MFS general substrate transporter like domains"/>
    <property type="match status" value="2"/>
</dbReference>